<keyword evidence="4" id="KW-1185">Reference proteome</keyword>
<proteinExistence type="predicted"/>
<evidence type="ECO:0000313" key="4">
    <source>
        <dbReference type="Proteomes" id="UP000601223"/>
    </source>
</evidence>
<keyword evidence="1" id="KW-0812">Transmembrane</keyword>
<feature type="domain" description="Low molecular weight protein antigen 6 PH" evidence="2">
    <location>
        <begin position="47"/>
        <end position="113"/>
    </location>
</feature>
<keyword evidence="1" id="KW-0472">Membrane</keyword>
<feature type="transmembrane region" description="Helical" evidence="1">
    <location>
        <begin position="30"/>
        <end position="48"/>
    </location>
</feature>
<sequence length="118" mass="12193">MTRFRHPAAASVAALIAALGGIPLAAQGGFWPLVLVVPVAVAIWAWRAGTDVNPNGLRVRALLGSRIVLWPEVSELRADGDKRVVAVLTDGSALPLTAVRPADLPKLVSAAGQSLTTA</sequence>
<comment type="caution">
    <text evidence="3">The sequence shown here is derived from an EMBL/GenBank/DDBJ whole genome shotgun (WGS) entry which is preliminary data.</text>
</comment>
<evidence type="ECO:0000256" key="1">
    <source>
        <dbReference type="SAM" id="Phobius"/>
    </source>
</evidence>
<protein>
    <recommendedName>
        <fullName evidence="2">Low molecular weight protein antigen 6 PH domain-containing protein</fullName>
    </recommendedName>
</protein>
<keyword evidence="1" id="KW-1133">Transmembrane helix</keyword>
<gene>
    <name evidence="3" type="ORF">Cba03nite_50900</name>
</gene>
<dbReference type="RefSeq" id="WP_203750993.1">
    <property type="nucleotide sequence ID" value="NZ_BONF01000031.1"/>
</dbReference>
<evidence type="ECO:0000313" key="3">
    <source>
        <dbReference type="EMBL" id="GIF83741.1"/>
    </source>
</evidence>
<reference evidence="3 4" key="1">
    <citation type="submission" date="2021-01" db="EMBL/GenBank/DDBJ databases">
        <title>Whole genome shotgun sequence of Catellatospora bangladeshensis NBRC 107357.</title>
        <authorList>
            <person name="Komaki H."/>
            <person name="Tamura T."/>
        </authorList>
    </citation>
    <scope>NUCLEOTIDE SEQUENCE [LARGE SCALE GENOMIC DNA]</scope>
    <source>
        <strain evidence="3 4">NBRC 107357</strain>
    </source>
</reference>
<dbReference type="EMBL" id="BONF01000031">
    <property type="protein sequence ID" value="GIF83741.1"/>
    <property type="molecule type" value="Genomic_DNA"/>
</dbReference>
<name>A0A8J3NLE0_9ACTN</name>
<dbReference type="Pfam" id="PF10756">
    <property type="entry name" value="bPH_6"/>
    <property type="match status" value="1"/>
</dbReference>
<evidence type="ECO:0000259" key="2">
    <source>
        <dbReference type="Pfam" id="PF10756"/>
    </source>
</evidence>
<dbReference type="InterPro" id="IPR019692">
    <property type="entry name" value="CFP-6_PH"/>
</dbReference>
<dbReference type="Proteomes" id="UP000601223">
    <property type="component" value="Unassembled WGS sequence"/>
</dbReference>
<organism evidence="3 4">
    <name type="scientific">Catellatospora bangladeshensis</name>
    <dbReference type="NCBI Taxonomy" id="310355"/>
    <lineage>
        <taxon>Bacteria</taxon>
        <taxon>Bacillati</taxon>
        <taxon>Actinomycetota</taxon>
        <taxon>Actinomycetes</taxon>
        <taxon>Micromonosporales</taxon>
        <taxon>Micromonosporaceae</taxon>
        <taxon>Catellatospora</taxon>
    </lineage>
</organism>
<dbReference type="AlphaFoldDB" id="A0A8J3NLE0"/>
<accession>A0A8J3NLE0</accession>